<comment type="caution">
    <text evidence="1">The sequence shown here is derived from an EMBL/GenBank/DDBJ whole genome shotgun (WGS) entry which is preliminary data.</text>
</comment>
<organism evidence="1 2">
    <name type="scientific">Staphylotrichum tortipilum</name>
    <dbReference type="NCBI Taxonomy" id="2831512"/>
    <lineage>
        <taxon>Eukaryota</taxon>
        <taxon>Fungi</taxon>
        <taxon>Dikarya</taxon>
        <taxon>Ascomycota</taxon>
        <taxon>Pezizomycotina</taxon>
        <taxon>Sordariomycetes</taxon>
        <taxon>Sordariomycetidae</taxon>
        <taxon>Sordariales</taxon>
        <taxon>Chaetomiaceae</taxon>
        <taxon>Staphylotrichum</taxon>
    </lineage>
</organism>
<keyword evidence="2" id="KW-1185">Reference proteome</keyword>
<evidence type="ECO:0000313" key="2">
    <source>
        <dbReference type="Proteomes" id="UP001303889"/>
    </source>
</evidence>
<proteinExistence type="predicted"/>
<reference evidence="1" key="2">
    <citation type="submission" date="2023-05" db="EMBL/GenBank/DDBJ databases">
        <authorList>
            <consortium name="Lawrence Berkeley National Laboratory"/>
            <person name="Steindorff A."/>
            <person name="Hensen N."/>
            <person name="Bonometti L."/>
            <person name="Westerberg I."/>
            <person name="Brannstrom I.O."/>
            <person name="Guillou S."/>
            <person name="Cros-Aarteil S."/>
            <person name="Calhoun S."/>
            <person name="Haridas S."/>
            <person name="Kuo A."/>
            <person name="Mondo S."/>
            <person name="Pangilinan J."/>
            <person name="Riley R."/>
            <person name="Labutti K."/>
            <person name="Andreopoulos B."/>
            <person name="Lipzen A."/>
            <person name="Chen C."/>
            <person name="Yanf M."/>
            <person name="Daum C."/>
            <person name="Ng V."/>
            <person name="Clum A."/>
            <person name="Ohm R."/>
            <person name="Martin F."/>
            <person name="Silar P."/>
            <person name="Natvig D."/>
            <person name="Lalanne C."/>
            <person name="Gautier V."/>
            <person name="Ament-Velasquez S.L."/>
            <person name="Kruys A."/>
            <person name="Hutchinson M.I."/>
            <person name="Powell A.J."/>
            <person name="Barry K."/>
            <person name="Miller A.N."/>
            <person name="Grigoriev I.V."/>
            <person name="Debuchy R."/>
            <person name="Gladieux P."/>
            <person name="Thoren M.H."/>
            <person name="Johannesson H."/>
        </authorList>
    </citation>
    <scope>NUCLEOTIDE SEQUENCE</scope>
    <source>
        <strain evidence="1">CBS 103.79</strain>
    </source>
</reference>
<protein>
    <submittedName>
        <fullName evidence="1">Uncharacterized protein</fullName>
    </submittedName>
</protein>
<evidence type="ECO:0000313" key="1">
    <source>
        <dbReference type="EMBL" id="KAK3896403.1"/>
    </source>
</evidence>
<dbReference type="PANTHER" id="PTHR38886">
    <property type="entry name" value="SESA DOMAIN-CONTAINING PROTEIN"/>
    <property type="match status" value="1"/>
</dbReference>
<dbReference type="AlphaFoldDB" id="A0AAN6RN99"/>
<accession>A0AAN6RN99</accession>
<sequence>MEAALTFGSLGDIMAVCQLAIYLGRAIGSSQYGSAKEYQALRKDLDGFVKALMQVVATYPQREFTPYLEGLDTSTKETVDDCAGLIREALDRWQKKYHQALASKGSGNALKDAGRKMEWFLREQERVAELQVKLSQGIQRLTLLSALAAR</sequence>
<gene>
    <name evidence="1" type="ORF">C8A05DRAFT_20612</name>
</gene>
<name>A0AAN6RN99_9PEZI</name>
<dbReference type="Proteomes" id="UP001303889">
    <property type="component" value="Unassembled WGS sequence"/>
</dbReference>
<dbReference type="EMBL" id="MU856700">
    <property type="protein sequence ID" value="KAK3896403.1"/>
    <property type="molecule type" value="Genomic_DNA"/>
</dbReference>
<dbReference type="PANTHER" id="PTHR38886:SF1">
    <property type="entry name" value="NACHT-NTPASE AND P-LOOP NTPASES N-TERMINAL DOMAIN-CONTAINING PROTEIN"/>
    <property type="match status" value="1"/>
</dbReference>
<reference evidence="1" key="1">
    <citation type="journal article" date="2023" name="Mol. Phylogenet. Evol.">
        <title>Genome-scale phylogeny and comparative genomics of the fungal order Sordariales.</title>
        <authorList>
            <person name="Hensen N."/>
            <person name="Bonometti L."/>
            <person name="Westerberg I."/>
            <person name="Brannstrom I.O."/>
            <person name="Guillou S."/>
            <person name="Cros-Aarteil S."/>
            <person name="Calhoun S."/>
            <person name="Haridas S."/>
            <person name="Kuo A."/>
            <person name="Mondo S."/>
            <person name="Pangilinan J."/>
            <person name="Riley R."/>
            <person name="LaButti K."/>
            <person name="Andreopoulos B."/>
            <person name="Lipzen A."/>
            <person name="Chen C."/>
            <person name="Yan M."/>
            <person name="Daum C."/>
            <person name="Ng V."/>
            <person name="Clum A."/>
            <person name="Steindorff A."/>
            <person name="Ohm R.A."/>
            <person name="Martin F."/>
            <person name="Silar P."/>
            <person name="Natvig D.O."/>
            <person name="Lalanne C."/>
            <person name="Gautier V."/>
            <person name="Ament-Velasquez S.L."/>
            <person name="Kruys A."/>
            <person name="Hutchinson M.I."/>
            <person name="Powell A.J."/>
            <person name="Barry K."/>
            <person name="Miller A.N."/>
            <person name="Grigoriev I.V."/>
            <person name="Debuchy R."/>
            <person name="Gladieux P."/>
            <person name="Hiltunen Thoren M."/>
            <person name="Johannesson H."/>
        </authorList>
    </citation>
    <scope>NUCLEOTIDE SEQUENCE</scope>
    <source>
        <strain evidence="1">CBS 103.79</strain>
    </source>
</reference>